<evidence type="ECO:0000259" key="2">
    <source>
        <dbReference type="Pfam" id="PF08028"/>
    </source>
</evidence>
<comment type="caution">
    <text evidence="3">The sequence shown here is derived from an EMBL/GenBank/DDBJ whole genome shotgun (WGS) entry which is preliminary data.</text>
</comment>
<dbReference type="RefSeq" id="WP_114031798.1">
    <property type="nucleotide sequence ID" value="NZ_QOIL01000017.1"/>
</dbReference>
<proteinExistence type="predicted"/>
<dbReference type="Pfam" id="PF08028">
    <property type="entry name" value="Acyl-CoA_dh_2"/>
    <property type="match status" value="1"/>
</dbReference>
<evidence type="ECO:0000313" key="4">
    <source>
        <dbReference type="Proteomes" id="UP000253094"/>
    </source>
</evidence>
<evidence type="ECO:0000256" key="1">
    <source>
        <dbReference type="ARBA" id="ARBA00023002"/>
    </source>
</evidence>
<dbReference type="Gene3D" id="2.40.110.10">
    <property type="entry name" value="Butyryl-CoA Dehydrogenase, subunit A, domain 2"/>
    <property type="match status" value="1"/>
</dbReference>
<dbReference type="GO" id="GO:0050660">
    <property type="term" value="F:flavin adenine dinucleotide binding"/>
    <property type="evidence" value="ECO:0007669"/>
    <property type="project" value="InterPro"/>
</dbReference>
<dbReference type="Gene3D" id="1.10.540.10">
    <property type="entry name" value="Acyl-CoA dehydrogenase/oxidase, N-terminal domain"/>
    <property type="match status" value="1"/>
</dbReference>
<dbReference type="SUPFAM" id="SSF47203">
    <property type="entry name" value="Acyl-CoA dehydrogenase C-terminal domain-like"/>
    <property type="match status" value="1"/>
</dbReference>
<dbReference type="PANTHER" id="PTHR43884:SF12">
    <property type="entry name" value="ISOVALERYL-COA DEHYDROGENASE, MITOCHONDRIAL-RELATED"/>
    <property type="match status" value="1"/>
</dbReference>
<keyword evidence="4" id="KW-1185">Reference proteome</keyword>
<gene>
    <name evidence="3" type="ORF">DQ384_27565</name>
</gene>
<dbReference type="PANTHER" id="PTHR43884">
    <property type="entry name" value="ACYL-COA DEHYDROGENASE"/>
    <property type="match status" value="1"/>
</dbReference>
<accession>A0A367F9T8</accession>
<dbReference type="GO" id="GO:0008470">
    <property type="term" value="F:3-methylbutanoyl-CoA dehydrogenase activity"/>
    <property type="evidence" value="ECO:0007669"/>
    <property type="project" value="TreeGrafter"/>
</dbReference>
<dbReference type="EMBL" id="QOIL01000017">
    <property type="protein sequence ID" value="RCG27031.1"/>
    <property type="molecule type" value="Genomic_DNA"/>
</dbReference>
<dbReference type="InterPro" id="IPR046373">
    <property type="entry name" value="Acyl-CoA_Oxase/DH_mid-dom_sf"/>
</dbReference>
<evidence type="ECO:0000313" key="3">
    <source>
        <dbReference type="EMBL" id="RCG27031.1"/>
    </source>
</evidence>
<feature type="domain" description="Acyl-CoA dehydrogenase C-terminal" evidence="2">
    <location>
        <begin position="226"/>
        <end position="358"/>
    </location>
</feature>
<dbReference type="GO" id="GO:0006552">
    <property type="term" value="P:L-leucine catabolic process"/>
    <property type="evidence" value="ECO:0007669"/>
    <property type="project" value="TreeGrafter"/>
</dbReference>
<dbReference type="InterPro" id="IPR009100">
    <property type="entry name" value="AcylCoA_DH/oxidase_NM_dom_sf"/>
</dbReference>
<dbReference type="SUPFAM" id="SSF56645">
    <property type="entry name" value="Acyl-CoA dehydrogenase NM domain-like"/>
    <property type="match status" value="1"/>
</dbReference>
<name>A0A367F9T8_9ACTN</name>
<dbReference type="InterPro" id="IPR036250">
    <property type="entry name" value="AcylCo_DH-like_C"/>
</dbReference>
<dbReference type="PIRSF" id="PIRSF016578">
    <property type="entry name" value="HsaA"/>
    <property type="match status" value="1"/>
</dbReference>
<dbReference type="OrthoDB" id="571684at2"/>
<reference evidence="3 4" key="1">
    <citation type="submission" date="2018-06" db="EMBL/GenBank/DDBJ databases">
        <title>Sphaerisporangium craniellae sp. nov., isolated from a marine sponge in the South China Sea.</title>
        <authorList>
            <person name="Li L."/>
        </authorList>
    </citation>
    <scope>NUCLEOTIDE SEQUENCE [LARGE SCALE GENOMIC DNA]</scope>
    <source>
        <strain evidence="3 4">CCTCC AA 208026</strain>
    </source>
</reference>
<protein>
    <submittedName>
        <fullName evidence="3">Acyl-CoA dehydrogenase</fullName>
    </submittedName>
</protein>
<dbReference type="Gene3D" id="1.20.140.10">
    <property type="entry name" value="Butyryl-CoA Dehydrogenase, subunit A, domain 3"/>
    <property type="match status" value="1"/>
</dbReference>
<keyword evidence="1" id="KW-0560">Oxidoreductase</keyword>
<dbReference type="Proteomes" id="UP000253094">
    <property type="component" value="Unassembled WGS sequence"/>
</dbReference>
<dbReference type="InterPro" id="IPR037069">
    <property type="entry name" value="AcylCoA_DH/ox_N_sf"/>
</dbReference>
<dbReference type="AlphaFoldDB" id="A0A367F9T8"/>
<dbReference type="InterPro" id="IPR013107">
    <property type="entry name" value="Acyl-CoA_DH_C"/>
</dbReference>
<organism evidence="3 4">
    <name type="scientific">Sphaerisporangium album</name>
    <dbReference type="NCBI Taxonomy" id="509200"/>
    <lineage>
        <taxon>Bacteria</taxon>
        <taxon>Bacillati</taxon>
        <taxon>Actinomycetota</taxon>
        <taxon>Actinomycetes</taxon>
        <taxon>Streptosporangiales</taxon>
        <taxon>Streptosporangiaceae</taxon>
        <taxon>Sphaerisporangium</taxon>
    </lineage>
</organism>
<sequence>MKPEEIRDAATEVAAVLRSDAADRDRANLPPVREIDLLRRSGLLGVPPHDHAATHLATRIVAAADASIGHLLGYHYLHLWRVGLFDRPEPTSRIWRETAERGLFWAAASNPQDTLRLTSVSGGFAINGGRAFATGAAVADRLVVNATHDDTGERLTLVVDARAPGVGHPADWDNMGQRLSASGSVTFENVRVTADQVVGALPPGESDPKMIRLSLSALAYQSVLTQVCVAIAEGALAEAAAYTREHARPWPLSGVGGADRDPYILAGYGELVASVRAAGLLADQAVDALRSASDLGTALTAERRGETGVTISSAKVVATRVVTETTSRIFEFIGARGTAARFGFDRFWRNARTLTLHDPVAYKAREVGAHFLSGELPPSTAYS</sequence>